<dbReference type="Pfam" id="PF25284">
    <property type="entry name" value="DUF7874"/>
    <property type="match status" value="1"/>
</dbReference>
<dbReference type="RefSeq" id="XP_039122419.1">
    <property type="nucleotide sequence ID" value="XM_039266485.1"/>
</dbReference>
<dbReference type="PANTHER" id="PTHR37754">
    <property type="entry name" value="CALCIUM ION-BINDING PROTEIN"/>
    <property type="match status" value="1"/>
</dbReference>
<dbReference type="InterPro" id="IPR057196">
    <property type="entry name" value="DUF7874"/>
</dbReference>
<evidence type="ECO:0000313" key="3">
    <source>
        <dbReference type="RefSeq" id="XP_039122419.1"/>
    </source>
</evidence>
<dbReference type="AlphaFoldDB" id="A0AB40B5I7"/>
<keyword evidence="2" id="KW-1185">Reference proteome</keyword>
<sequence length="208" mass="23986">MVMFLSPFAILPSYVTHKSQRFLHFELVLKELLQTDNSESNCKYIFPLNWMFSFSDMLGIESVLVDIFVLSFKDKILNFEEFCEAFLDICSKLNSIMPGRHFCVPLQEVKLCYEEWKDSNSGLDEEEKKNLIIRLLNEHAVINHTNDSVLMTGLITPPVAMIFKRLVPDFIFVPAVTVIAVIVAKMIQNIKQNDNVAYEFQSSSPQKH</sequence>
<dbReference type="GeneID" id="120258980"/>
<gene>
    <name evidence="3" type="primary">LOC120258980</name>
</gene>
<keyword evidence="1" id="KW-0472">Membrane</keyword>
<dbReference type="Proteomes" id="UP001515500">
    <property type="component" value="Chromosome 4"/>
</dbReference>
<accession>A0AB40B5I7</accession>
<keyword evidence="1" id="KW-0812">Transmembrane</keyword>
<feature type="transmembrane region" description="Helical" evidence="1">
    <location>
        <begin position="166"/>
        <end position="184"/>
    </location>
</feature>
<reference evidence="3" key="1">
    <citation type="submission" date="2025-08" db="UniProtKB">
        <authorList>
            <consortium name="RefSeq"/>
        </authorList>
    </citation>
    <scope>IDENTIFICATION</scope>
</reference>
<dbReference type="PANTHER" id="PTHR37754:SF1">
    <property type="entry name" value="CALCIUM ION-BINDING PROTEIN"/>
    <property type="match status" value="1"/>
</dbReference>
<organism evidence="2 3">
    <name type="scientific">Dioscorea cayennensis subsp. rotundata</name>
    <name type="common">White Guinea yam</name>
    <name type="synonym">Dioscorea rotundata</name>
    <dbReference type="NCBI Taxonomy" id="55577"/>
    <lineage>
        <taxon>Eukaryota</taxon>
        <taxon>Viridiplantae</taxon>
        <taxon>Streptophyta</taxon>
        <taxon>Embryophyta</taxon>
        <taxon>Tracheophyta</taxon>
        <taxon>Spermatophyta</taxon>
        <taxon>Magnoliopsida</taxon>
        <taxon>Liliopsida</taxon>
        <taxon>Dioscoreales</taxon>
        <taxon>Dioscoreaceae</taxon>
        <taxon>Dioscorea</taxon>
    </lineage>
</organism>
<evidence type="ECO:0000313" key="2">
    <source>
        <dbReference type="Proteomes" id="UP001515500"/>
    </source>
</evidence>
<keyword evidence="1" id="KW-1133">Transmembrane helix</keyword>
<protein>
    <submittedName>
        <fullName evidence="3">Uncharacterized protein LOC120258980 isoform X1</fullName>
    </submittedName>
</protein>
<name>A0AB40B5I7_DIOCR</name>
<evidence type="ECO:0000256" key="1">
    <source>
        <dbReference type="SAM" id="Phobius"/>
    </source>
</evidence>
<proteinExistence type="predicted"/>